<protein>
    <recommendedName>
        <fullName evidence="8">Cytochrome c domain-containing protein</fullName>
    </recommendedName>
</protein>
<keyword evidence="1" id="KW-0813">Transport</keyword>
<proteinExistence type="predicted"/>
<evidence type="ECO:0000256" key="1">
    <source>
        <dbReference type="ARBA" id="ARBA00022448"/>
    </source>
</evidence>
<keyword evidence="7" id="KW-0812">Transmembrane</keyword>
<dbReference type="EMBL" id="BBQY01000001">
    <property type="protein sequence ID" value="GBH28983.1"/>
    <property type="molecule type" value="Genomic_DNA"/>
</dbReference>
<keyword evidence="3 6" id="KW-0479">Metal-binding</keyword>
<feature type="domain" description="Cytochrome c" evidence="8">
    <location>
        <begin position="79"/>
        <end position="161"/>
    </location>
</feature>
<dbReference type="NCBIfam" id="TIGR04494">
    <property type="entry name" value="c550_PedF"/>
    <property type="match status" value="1"/>
</dbReference>
<dbReference type="Proteomes" id="UP000290975">
    <property type="component" value="Unassembled WGS sequence"/>
</dbReference>
<evidence type="ECO:0000313" key="10">
    <source>
        <dbReference type="Proteomes" id="UP000290975"/>
    </source>
</evidence>
<keyword evidence="4" id="KW-0249">Electron transport</keyword>
<dbReference type="InterPro" id="IPR051811">
    <property type="entry name" value="Cytochrome_c550/c551-like"/>
</dbReference>
<comment type="caution">
    <text evidence="9">The sequence shown here is derived from an EMBL/GenBank/DDBJ whole genome shotgun (WGS) entry which is preliminary data.</text>
</comment>
<evidence type="ECO:0000313" key="9">
    <source>
        <dbReference type="EMBL" id="GBH28983.1"/>
    </source>
</evidence>
<evidence type="ECO:0000256" key="5">
    <source>
        <dbReference type="ARBA" id="ARBA00023004"/>
    </source>
</evidence>
<sequence length="163" mass="17452">MGRAPALADIPVNENPRERMTHMKLGRIALLGAIATLGMTGASALLAHGDVTPQAVDTSALPEIGEAWLEKNPYSGNAKAIEIGQSAYGQNCARCHGLDAESGGIAPDLRYLEEGESGDQWFAERFRHGSSHDGKVYMPPFGDVLGQKAGWAIRAWLETKHEG</sequence>
<reference evidence="9 10" key="1">
    <citation type="submission" date="2014-12" db="EMBL/GenBank/DDBJ databases">
        <title>Whole genome sequencing of Sphingobium xenophagum OW59.</title>
        <authorList>
            <person name="Ohta Y."/>
            <person name="Nishi S."/>
            <person name="Hatada Y."/>
        </authorList>
    </citation>
    <scope>NUCLEOTIDE SEQUENCE [LARGE SCALE GENOMIC DNA]</scope>
    <source>
        <strain evidence="9 10">OW59</strain>
    </source>
</reference>
<dbReference type="PROSITE" id="PS51007">
    <property type="entry name" value="CYTC"/>
    <property type="match status" value="1"/>
</dbReference>
<dbReference type="SUPFAM" id="SSF46626">
    <property type="entry name" value="Cytochrome c"/>
    <property type="match status" value="1"/>
</dbReference>
<accession>A0A401IX64</accession>
<dbReference type="GO" id="GO:0009055">
    <property type="term" value="F:electron transfer activity"/>
    <property type="evidence" value="ECO:0007669"/>
    <property type="project" value="InterPro"/>
</dbReference>
<keyword evidence="10" id="KW-1185">Reference proteome</keyword>
<evidence type="ECO:0000256" key="4">
    <source>
        <dbReference type="ARBA" id="ARBA00022982"/>
    </source>
</evidence>
<dbReference type="Gene3D" id="1.10.760.10">
    <property type="entry name" value="Cytochrome c-like domain"/>
    <property type="match status" value="1"/>
</dbReference>
<evidence type="ECO:0000256" key="3">
    <source>
        <dbReference type="ARBA" id="ARBA00022723"/>
    </source>
</evidence>
<evidence type="ECO:0000259" key="8">
    <source>
        <dbReference type="PROSITE" id="PS51007"/>
    </source>
</evidence>
<keyword evidence="5 6" id="KW-0408">Iron</keyword>
<dbReference type="PANTHER" id="PTHR37823:SF4">
    <property type="entry name" value="MENAQUINOL-CYTOCHROME C REDUCTASE CYTOCHROME B_C SUBUNIT"/>
    <property type="match status" value="1"/>
</dbReference>
<dbReference type="GO" id="GO:0046872">
    <property type="term" value="F:metal ion binding"/>
    <property type="evidence" value="ECO:0007669"/>
    <property type="project" value="UniProtKB-KW"/>
</dbReference>
<dbReference type="InterPro" id="IPR036909">
    <property type="entry name" value="Cyt_c-like_dom_sf"/>
</dbReference>
<organism evidence="9 10">
    <name type="scientific">Sphingobium xenophagum</name>
    <dbReference type="NCBI Taxonomy" id="121428"/>
    <lineage>
        <taxon>Bacteria</taxon>
        <taxon>Pseudomonadati</taxon>
        <taxon>Pseudomonadota</taxon>
        <taxon>Alphaproteobacteria</taxon>
        <taxon>Sphingomonadales</taxon>
        <taxon>Sphingomonadaceae</taxon>
        <taxon>Sphingobium</taxon>
    </lineage>
</organism>
<keyword evidence="7" id="KW-1133">Transmembrane helix</keyword>
<dbReference type="PANTHER" id="PTHR37823">
    <property type="entry name" value="CYTOCHROME C-553-LIKE"/>
    <property type="match status" value="1"/>
</dbReference>
<keyword evidence="2 6" id="KW-0349">Heme</keyword>
<dbReference type="InterPro" id="IPR030991">
    <property type="entry name" value="c550_proteobact"/>
</dbReference>
<name>A0A401IX64_SPHXE</name>
<gene>
    <name evidence="9" type="ORF">MBESOW_P0236</name>
</gene>
<evidence type="ECO:0000256" key="7">
    <source>
        <dbReference type="SAM" id="Phobius"/>
    </source>
</evidence>
<evidence type="ECO:0000256" key="2">
    <source>
        <dbReference type="ARBA" id="ARBA00022617"/>
    </source>
</evidence>
<keyword evidence="7" id="KW-0472">Membrane</keyword>
<dbReference type="Pfam" id="PF13442">
    <property type="entry name" value="Cytochrome_CBB3"/>
    <property type="match status" value="1"/>
</dbReference>
<evidence type="ECO:0000256" key="6">
    <source>
        <dbReference type="PROSITE-ProRule" id="PRU00433"/>
    </source>
</evidence>
<dbReference type="AlphaFoldDB" id="A0A401IX64"/>
<dbReference type="GO" id="GO:0020037">
    <property type="term" value="F:heme binding"/>
    <property type="evidence" value="ECO:0007669"/>
    <property type="project" value="InterPro"/>
</dbReference>
<dbReference type="InterPro" id="IPR009056">
    <property type="entry name" value="Cyt_c-like_dom"/>
</dbReference>
<feature type="transmembrane region" description="Helical" evidence="7">
    <location>
        <begin position="28"/>
        <end position="47"/>
    </location>
</feature>
<dbReference type="STRING" id="1192759.GCA_000277525_02907"/>